<dbReference type="EMBL" id="MNPL01016037">
    <property type="protein sequence ID" value="OQR70809.1"/>
    <property type="molecule type" value="Genomic_DNA"/>
</dbReference>
<feature type="region of interest" description="Disordered" evidence="9">
    <location>
        <begin position="378"/>
        <end position="415"/>
    </location>
</feature>
<dbReference type="GO" id="GO:0008270">
    <property type="term" value="F:zinc ion binding"/>
    <property type="evidence" value="ECO:0007669"/>
    <property type="project" value="UniProtKB-KW"/>
</dbReference>
<feature type="domain" description="C2H2-type" evidence="10">
    <location>
        <begin position="432"/>
        <end position="459"/>
    </location>
</feature>
<feature type="compositionally biased region" description="Low complexity" evidence="9">
    <location>
        <begin position="391"/>
        <end position="415"/>
    </location>
</feature>
<dbReference type="SMART" id="SM00355">
    <property type="entry name" value="ZnF_C2H2"/>
    <property type="match status" value="4"/>
</dbReference>
<dbReference type="GO" id="GO:0051241">
    <property type="term" value="P:negative regulation of multicellular organismal process"/>
    <property type="evidence" value="ECO:0007669"/>
    <property type="project" value="UniProtKB-ARBA"/>
</dbReference>
<dbReference type="GO" id="GO:0000978">
    <property type="term" value="F:RNA polymerase II cis-regulatory region sequence-specific DNA binding"/>
    <property type="evidence" value="ECO:0007669"/>
    <property type="project" value="TreeGrafter"/>
</dbReference>
<proteinExistence type="inferred from homology"/>
<dbReference type="SUPFAM" id="SSF57667">
    <property type="entry name" value="beta-beta-alpha zinc fingers"/>
    <property type="match status" value="2"/>
</dbReference>
<keyword evidence="5 8" id="KW-0863">Zinc-finger</keyword>
<dbReference type="GO" id="GO:0009913">
    <property type="term" value="P:epidermal cell differentiation"/>
    <property type="evidence" value="ECO:0007669"/>
    <property type="project" value="TreeGrafter"/>
</dbReference>
<dbReference type="InterPro" id="IPR027756">
    <property type="entry name" value="Ovo-like"/>
</dbReference>
<keyword evidence="7" id="KW-0539">Nucleus</keyword>
<accession>A0A1V9XB92</accession>
<feature type="region of interest" description="Disordered" evidence="9">
    <location>
        <begin position="35"/>
        <end position="92"/>
    </location>
</feature>
<reference evidence="11 12" key="1">
    <citation type="journal article" date="2017" name="Gigascience">
        <title>Draft genome of the honey bee ectoparasitic mite, Tropilaelaps mercedesae, is shaped by the parasitic life history.</title>
        <authorList>
            <person name="Dong X."/>
            <person name="Armstrong S.D."/>
            <person name="Xia D."/>
            <person name="Makepeace B.L."/>
            <person name="Darby A.C."/>
            <person name="Kadowaki T."/>
        </authorList>
    </citation>
    <scope>NUCLEOTIDE SEQUENCE [LARGE SCALE GENOMIC DNA]</scope>
    <source>
        <strain evidence="11">Wuxi-XJTLU</strain>
    </source>
</reference>
<evidence type="ECO:0000256" key="4">
    <source>
        <dbReference type="ARBA" id="ARBA00022737"/>
    </source>
</evidence>
<evidence type="ECO:0000256" key="1">
    <source>
        <dbReference type="ARBA" id="ARBA00004123"/>
    </source>
</evidence>
<dbReference type="GO" id="GO:0045892">
    <property type="term" value="P:negative regulation of DNA-templated transcription"/>
    <property type="evidence" value="ECO:0007669"/>
    <property type="project" value="UniProtKB-ARBA"/>
</dbReference>
<gene>
    <name evidence="11" type="ORF">BIW11_11385</name>
</gene>
<dbReference type="OrthoDB" id="6508643at2759"/>
<dbReference type="Pfam" id="PF00096">
    <property type="entry name" value="zf-C2H2"/>
    <property type="match status" value="2"/>
</dbReference>
<dbReference type="PANTHER" id="PTHR10032:SF271">
    <property type="entry name" value="RH12261P-RELATED"/>
    <property type="match status" value="1"/>
</dbReference>
<evidence type="ECO:0000256" key="9">
    <source>
        <dbReference type="SAM" id="MobiDB-lite"/>
    </source>
</evidence>
<dbReference type="PROSITE" id="PS50157">
    <property type="entry name" value="ZINC_FINGER_C2H2_2"/>
    <property type="match status" value="3"/>
</dbReference>
<evidence type="ECO:0000256" key="5">
    <source>
        <dbReference type="ARBA" id="ARBA00022771"/>
    </source>
</evidence>
<keyword evidence="4" id="KW-0677">Repeat</keyword>
<name>A0A1V9XB92_9ACAR</name>
<evidence type="ECO:0000256" key="3">
    <source>
        <dbReference type="ARBA" id="ARBA00022723"/>
    </source>
</evidence>
<keyword evidence="12" id="KW-1185">Reference proteome</keyword>
<dbReference type="FunFam" id="3.30.160.60:FF:000452">
    <property type="entry name" value="Transcription factor Ovo-like 2"/>
    <property type="match status" value="1"/>
</dbReference>
<evidence type="ECO:0000256" key="6">
    <source>
        <dbReference type="ARBA" id="ARBA00022833"/>
    </source>
</evidence>
<keyword evidence="3" id="KW-0479">Metal-binding</keyword>
<evidence type="ECO:0000256" key="2">
    <source>
        <dbReference type="ARBA" id="ARBA00006991"/>
    </source>
</evidence>
<dbReference type="GO" id="GO:0005634">
    <property type="term" value="C:nucleus"/>
    <property type="evidence" value="ECO:0007669"/>
    <property type="project" value="UniProtKB-SubCell"/>
</dbReference>
<comment type="similarity">
    <text evidence="2">Belongs to the krueppel C2H2-type zinc-finger protein family.</text>
</comment>
<dbReference type="Gene3D" id="3.30.160.60">
    <property type="entry name" value="Classic Zinc Finger"/>
    <property type="match status" value="3"/>
</dbReference>
<dbReference type="FunFam" id="3.30.160.60:FF:001250">
    <property type="entry name" value="putative transcription factor ovo-like protein 3"/>
    <property type="match status" value="1"/>
</dbReference>
<evidence type="ECO:0000256" key="8">
    <source>
        <dbReference type="PROSITE-ProRule" id="PRU00042"/>
    </source>
</evidence>
<feature type="domain" description="C2H2-type" evidence="10">
    <location>
        <begin position="460"/>
        <end position="487"/>
    </location>
</feature>
<evidence type="ECO:0000256" key="7">
    <source>
        <dbReference type="ARBA" id="ARBA00023242"/>
    </source>
</evidence>
<dbReference type="STRING" id="418985.A0A1V9XB92"/>
<evidence type="ECO:0000313" key="11">
    <source>
        <dbReference type="EMBL" id="OQR70809.1"/>
    </source>
</evidence>
<protein>
    <recommendedName>
        <fullName evidence="10">C2H2-type domain-containing protein</fullName>
    </recommendedName>
</protein>
<dbReference type="GO" id="GO:0000981">
    <property type="term" value="F:DNA-binding transcription factor activity, RNA polymerase II-specific"/>
    <property type="evidence" value="ECO:0007669"/>
    <property type="project" value="TreeGrafter"/>
</dbReference>
<dbReference type="AlphaFoldDB" id="A0A1V9XB92"/>
<dbReference type="GO" id="GO:0045596">
    <property type="term" value="P:negative regulation of cell differentiation"/>
    <property type="evidence" value="ECO:0007669"/>
    <property type="project" value="UniProtKB-ARBA"/>
</dbReference>
<dbReference type="Proteomes" id="UP000192247">
    <property type="component" value="Unassembled WGS sequence"/>
</dbReference>
<evidence type="ECO:0000259" key="10">
    <source>
        <dbReference type="PROSITE" id="PS50157"/>
    </source>
</evidence>
<keyword evidence="6" id="KW-0862">Zinc</keyword>
<dbReference type="PROSITE" id="PS00028">
    <property type="entry name" value="ZINC_FINGER_C2H2_1"/>
    <property type="match status" value="3"/>
</dbReference>
<feature type="compositionally biased region" description="Low complexity" evidence="9">
    <location>
        <begin position="283"/>
        <end position="293"/>
    </location>
</feature>
<feature type="compositionally biased region" description="Polar residues" evidence="9">
    <location>
        <begin position="266"/>
        <end position="282"/>
    </location>
</feature>
<feature type="domain" description="C2H2-type" evidence="10">
    <location>
        <begin position="488"/>
        <end position="516"/>
    </location>
</feature>
<sequence>MPKAFLVRKQRILAAHAKEQAELAARRALEGPASDEPLALVCPPVTPPASPEGQTGLPGLAGHAYPALSTASAATQEEPLSLTTKRRTHEESEDELVIAYFRPPQALQPAESSHSASLGCGAYRLGGLAFGGQDERPETQRVLQWLPIVSRSSTTPPQSESEDEVTSTVPMLGHPAYHHAPFSSQRVPVIQEMQTPLRPQPYYPTARFEDYRPEYHVATHPPEYATAATAVHSHVPAAPQDFQPAPGHTLTCLSPEPYPHSEMQIRPSSPTQNEWQADNQQKMMSSPEKMSSSHSDEESNGFDPVSPGLQVRIQVLRQRMGIPNAAPIEFVNGGHGIKNPLLNLGAAPPSAKGAAAVVAPIPGAVQQQQQQQQRQAIESSAEALDQPQNLSNSCDVNNNNNTTTNNNNNSDNNNSNSCNNVVVVNSGNGDKLACKVCGKAFGLQRLLNRHMKCHSDVKRYLCTFCGKGFNDTFDLKRHTRTHTGVRPYKCNLCDKSFTQRCSLESHSLKVHGAKHQYAYKERRQKVYVCEECGHTTNEPEVHYVHLKENHPYSPALLKFYDKRHFKFQDGSFPVTLLHQHKTDASHVQEQY</sequence>
<comment type="subcellular location">
    <subcellularLocation>
        <location evidence="1">Nucleus</location>
    </subcellularLocation>
</comment>
<evidence type="ECO:0000313" key="12">
    <source>
        <dbReference type="Proteomes" id="UP000192247"/>
    </source>
</evidence>
<comment type="caution">
    <text evidence="11">The sequence shown here is derived from an EMBL/GenBank/DDBJ whole genome shotgun (WGS) entry which is preliminary data.</text>
</comment>
<dbReference type="GO" id="GO:0009968">
    <property type="term" value="P:negative regulation of signal transduction"/>
    <property type="evidence" value="ECO:0007669"/>
    <property type="project" value="UniProtKB-ARBA"/>
</dbReference>
<dbReference type="InterPro" id="IPR013087">
    <property type="entry name" value="Znf_C2H2_type"/>
</dbReference>
<dbReference type="InParanoid" id="A0A1V9XB92"/>
<dbReference type="InterPro" id="IPR036236">
    <property type="entry name" value="Znf_C2H2_sf"/>
</dbReference>
<feature type="region of interest" description="Disordered" evidence="9">
    <location>
        <begin position="246"/>
        <end position="305"/>
    </location>
</feature>
<organism evidence="11 12">
    <name type="scientific">Tropilaelaps mercedesae</name>
    <dbReference type="NCBI Taxonomy" id="418985"/>
    <lineage>
        <taxon>Eukaryota</taxon>
        <taxon>Metazoa</taxon>
        <taxon>Ecdysozoa</taxon>
        <taxon>Arthropoda</taxon>
        <taxon>Chelicerata</taxon>
        <taxon>Arachnida</taxon>
        <taxon>Acari</taxon>
        <taxon>Parasitiformes</taxon>
        <taxon>Mesostigmata</taxon>
        <taxon>Gamasina</taxon>
        <taxon>Dermanyssoidea</taxon>
        <taxon>Laelapidae</taxon>
        <taxon>Tropilaelaps</taxon>
    </lineage>
</organism>
<dbReference type="PANTHER" id="PTHR10032">
    <property type="entry name" value="ZINC FINGER PROTEIN WITH KRAB AND SCAN DOMAINS"/>
    <property type="match status" value="1"/>
</dbReference>